<keyword evidence="3" id="KW-0238">DNA-binding</keyword>
<dbReference type="InterPro" id="IPR000847">
    <property type="entry name" value="LysR_HTH_N"/>
</dbReference>
<name>A0A163LBT5_DIDRA</name>
<reference evidence="7 8" key="1">
    <citation type="journal article" date="2016" name="Sci. Rep.">
        <title>Draft genome sequencing and secretome analysis of fungal phytopathogen Ascochyta rabiei provides insight into the necrotrophic effector repertoire.</title>
        <authorList>
            <person name="Verma S."/>
            <person name="Gazara R.K."/>
            <person name="Nizam S."/>
            <person name="Parween S."/>
            <person name="Chattopadhyay D."/>
            <person name="Verma P.K."/>
        </authorList>
    </citation>
    <scope>NUCLEOTIDE SEQUENCE [LARGE SCALE GENOMIC DNA]</scope>
    <source>
        <strain evidence="7 8">ArDII</strain>
    </source>
</reference>
<evidence type="ECO:0000256" key="3">
    <source>
        <dbReference type="ARBA" id="ARBA00023125"/>
    </source>
</evidence>
<dbReference type="CDD" id="cd08434">
    <property type="entry name" value="PBP2_GltC_like"/>
    <property type="match status" value="1"/>
</dbReference>
<feature type="compositionally biased region" description="Basic and acidic residues" evidence="5">
    <location>
        <begin position="320"/>
        <end position="343"/>
    </location>
</feature>
<feature type="compositionally biased region" description="Basic and acidic residues" evidence="5">
    <location>
        <begin position="255"/>
        <end position="264"/>
    </location>
</feature>
<evidence type="ECO:0000313" key="7">
    <source>
        <dbReference type="EMBL" id="KZM27648.1"/>
    </source>
</evidence>
<dbReference type="GO" id="GO:0032993">
    <property type="term" value="C:protein-DNA complex"/>
    <property type="evidence" value="ECO:0007669"/>
    <property type="project" value="TreeGrafter"/>
</dbReference>
<dbReference type="PRINTS" id="PR00039">
    <property type="entry name" value="HTHLYSR"/>
</dbReference>
<dbReference type="Gene3D" id="3.40.190.290">
    <property type="match status" value="1"/>
</dbReference>
<gene>
    <name evidence="7" type="ORF">ST47_g1206</name>
</gene>
<dbReference type="PANTHER" id="PTHR30346:SF28">
    <property type="entry name" value="HTH-TYPE TRANSCRIPTIONAL REGULATOR CYNR"/>
    <property type="match status" value="1"/>
</dbReference>
<accession>A0A163LBT5</accession>
<feature type="region of interest" description="Disordered" evidence="5">
    <location>
        <begin position="194"/>
        <end position="421"/>
    </location>
</feature>
<dbReference type="Proteomes" id="UP000076837">
    <property type="component" value="Unassembled WGS sequence"/>
</dbReference>
<dbReference type="InterPro" id="IPR009282">
    <property type="entry name" value="DUF937"/>
</dbReference>
<sequence>MASLDDLLSQIPIDQIAQQLGVDQATAESAVKTALPTLVGGLGANAQDPAGAASLESALQSHADTSLLDDGVDISKVDTADGQKIVSNIFGGNTDQVASALGGVGGGGGNDLVKQLLPILAPIVLAYLAKQFTGGGAGAQTQASGGGGLGDLLGGILGGGGNSGGGIGGALGGILGGSGGGGLGDLLGGLLGGGKNTDPDPTATRVCKTREGARHGRTRVVGKQIQRRRLGPVIGSDQPHPTAGHRMCGEESSGEEQHPHERQRQIVRNGQCQADTDDDNRPEQHAAPTQSVRGPAGYRRGESSGKVEKEHQAHKRFRKAERCCREPKPEEVIDRHEAAHQDESQSEECSQRRVRKRGRSQQRPTPRTEIDDGRRHEPSDQPTDRRAGDAIATAGTPARANPCAARPTSRTSIVGLSGRSKPITQDADADAIITRVRPKRSESALAGMIANANMPVVAETDSADTAGETWKSSANAGSNACAAYIEMNVDSPAANNATVTVRYPDVPRRSGITSDSITFSTVTTYLQASLTSDLEWFVVLAETQQVTATADLTHLSQPTLSRKLARLERQIGVTLFDRQGRRLELNRYGEILYRHARIALRALDAAQTEIQSLASPESGTVRLDFLHSFGTWLVPHMLRGYRVEYPGVRFELHQDSAQFLVDRIAAGTSDLAVVSPQPRDPQVAWMQIAQQSLALAVPADHRFAKLHSVELADAADEPFIGMHPNFGMRRILDELCAAAGFTPNFVFESSELATVGGLVSASFGVSVMPVQDPPIWAEGVVYVPIEGAQRKIGLIWSKSRKLSDPARTFRDYVERTTW</sequence>
<dbReference type="Pfam" id="PF03466">
    <property type="entry name" value="LysR_substrate"/>
    <property type="match status" value="1"/>
</dbReference>
<dbReference type="SUPFAM" id="SSF46785">
    <property type="entry name" value="Winged helix' DNA-binding domain"/>
    <property type="match status" value="1"/>
</dbReference>
<dbReference type="InterPro" id="IPR036390">
    <property type="entry name" value="WH_DNA-bd_sf"/>
</dbReference>
<comment type="similarity">
    <text evidence="1">Belongs to the LysR transcriptional regulatory family.</text>
</comment>
<evidence type="ECO:0000313" key="8">
    <source>
        <dbReference type="Proteomes" id="UP000076837"/>
    </source>
</evidence>
<evidence type="ECO:0000256" key="4">
    <source>
        <dbReference type="ARBA" id="ARBA00023163"/>
    </source>
</evidence>
<evidence type="ECO:0000259" key="6">
    <source>
        <dbReference type="PROSITE" id="PS50931"/>
    </source>
</evidence>
<dbReference type="GO" id="GO:0003700">
    <property type="term" value="F:DNA-binding transcription factor activity"/>
    <property type="evidence" value="ECO:0007669"/>
    <property type="project" value="InterPro"/>
</dbReference>
<feature type="compositionally biased region" description="Basic residues" evidence="5">
    <location>
        <begin position="215"/>
        <end position="230"/>
    </location>
</feature>
<feature type="compositionally biased region" description="Basic and acidic residues" evidence="5">
    <location>
        <begin position="366"/>
        <end position="388"/>
    </location>
</feature>
<organism evidence="7 8">
    <name type="scientific">Didymella rabiei</name>
    <name type="common">Chickpea ascochyta blight fungus</name>
    <name type="synonym">Mycosphaerella rabiei</name>
    <dbReference type="NCBI Taxonomy" id="5454"/>
    <lineage>
        <taxon>Eukaryota</taxon>
        <taxon>Fungi</taxon>
        <taxon>Dikarya</taxon>
        <taxon>Ascomycota</taxon>
        <taxon>Pezizomycotina</taxon>
        <taxon>Dothideomycetes</taxon>
        <taxon>Pleosporomycetidae</taxon>
        <taxon>Pleosporales</taxon>
        <taxon>Pleosporineae</taxon>
        <taxon>Didymellaceae</taxon>
        <taxon>Ascochyta</taxon>
    </lineage>
</organism>
<dbReference type="SUPFAM" id="SSF53850">
    <property type="entry name" value="Periplasmic binding protein-like II"/>
    <property type="match status" value="1"/>
</dbReference>
<evidence type="ECO:0000256" key="2">
    <source>
        <dbReference type="ARBA" id="ARBA00023015"/>
    </source>
</evidence>
<dbReference type="EMBL" id="JYNV01000060">
    <property type="protein sequence ID" value="KZM27648.1"/>
    <property type="molecule type" value="Genomic_DNA"/>
</dbReference>
<dbReference type="Pfam" id="PF06078">
    <property type="entry name" value="DUF937"/>
    <property type="match status" value="1"/>
</dbReference>
<feature type="compositionally biased region" description="Basic and acidic residues" evidence="5">
    <location>
        <begin position="299"/>
        <end position="311"/>
    </location>
</feature>
<dbReference type="InterPro" id="IPR005119">
    <property type="entry name" value="LysR_subst-bd"/>
</dbReference>
<keyword evidence="8" id="KW-1185">Reference proteome</keyword>
<dbReference type="PROSITE" id="PS50931">
    <property type="entry name" value="HTH_LYSR"/>
    <property type="match status" value="1"/>
</dbReference>
<comment type="caution">
    <text evidence="7">The sequence shown here is derived from an EMBL/GenBank/DDBJ whole genome shotgun (WGS) entry which is preliminary data.</text>
</comment>
<dbReference type="Gene3D" id="1.10.10.10">
    <property type="entry name" value="Winged helix-like DNA-binding domain superfamily/Winged helix DNA-binding domain"/>
    <property type="match status" value="1"/>
</dbReference>
<protein>
    <recommendedName>
        <fullName evidence="6">HTH lysR-type domain-containing protein</fullName>
    </recommendedName>
</protein>
<keyword evidence="4" id="KW-0804">Transcription</keyword>
<evidence type="ECO:0000256" key="1">
    <source>
        <dbReference type="ARBA" id="ARBA00009437"/>
    </source>
</evidence>
<evidence type="ECO:0000256" key="5">
    <source>
        <dbReference type="SAM" id="MobiDB-lite"/>
    </source>
</evidence>
<proteinExistence type="inferred from homology"/>
<dbReference type="Pfam" id="PF00126">
    <property type="entry name" value="HTH_1"/>
    <property type="match status" value="1"/>
</dbReference>
<feature type="domain" description="HTH lysR-type" evidence="6">
    <location>
        <begin position="533"/>
        <end position="586"/>
    </location>
</feature>
<keyword evidence="2" id="KW-0805">Transcription regulation</keyword>
<dbReference type="InterPro" id="IPR036388">
    <property type="entry name" value="WH-like_DNA-bd_sf"/>
</dbReference>
<dbReference type="FunFam" id="1.10.10.10:FF:000001">
    <property type="entry name" value="LysR family transcriptional regulator"/>
    <property type="match status" value="1"/>
</dbReference>
<dbReference type="GO" id="GO:0003677">
    <property type="term" value="F:DNA binding"/>
    <property type="evidence" value="ECO:0007669"/>
    <property type="project" value="UniProtKB-KW"/>
</dbReference>
<dbReference type="AlphaFoldDB" id="A0A163LBT5"/>
<dbReference type="PANTHER" id="PTHR30346">
    <property type="entry name" value="TRANSCRIPTIONAL DUAL REGULATOR HCAR-RELATED"/>
    <property type="match status" value="1"/>
</dbReference>